<feature type="region of interest" description="Disordered" evidence="1">
    <location>
        <begin position="1077"/>
        <end position="1101"/>
    </location>
</feature>
<sequence>MPSTAKKQRNKSRSSLKRNDGRNRKKEKEVRELWFNPQATKMGESHGTMQDCDCKCQVLRSEKVQQELRKLSKIYSQTDVTAAKADEGKASRGGFSCFKKSNSAKRAEKENTAKRKSKERDASRKEHEKQHRVRSTSALRRFKTREEAKRYRELKTIYTTKPRNEVKETPPKEKETATNCFKRKKDKPKDGGTKAQLDNTSEESVYSVEQAKVHESRKCEPRSAAAKSKPMRASSRQRAQSRSRADKSNKKQAKKSEVGCCGMRKKSHVDKEEEEFEAYKLAQSMPARTKRQTASPTECPLTPEEIELLEKLKETYSTEPKAKGVRKPPPPPPAEEETGCCGAKSKKKQRRPTDEAYAPRKTKSADLNVRRKKKPKTGRSKSDSSFYGRKFFKLTKPRVSFCIPCTGRRTKHGKRIKQIYKKRKKDKGKAEETKTTVVYEQTQPSKVRVQDAHGIRKAKPKEKTQPKPSKTKVQEKLQKQLDVSEKKIEKPLKSPAQTPKKPLKIDIQEKVEKKVSDKAFTKKTKEKQASDNVFTKKTKEKKVVAQKQTQMRLEVAAEEEEKASYMSCCSLSAKHKVKKEKPKKILATETRKKHKDTEKLSKKPSKSSCCSEVKESLQRKLAAWQQRPATAESKVEVQKKTSTTSCCSNFKTGLTQKLDNCQNRFLKMLSYAKNDRTKQRQVKKPKEAKQQPTQANCCANIKADLQKKLESWKTQTTRHKAQPKVKKKSSETACCMSLKKEMHEKLDAWQKQKAAKVGSKEKLAKKPSVTSCFSCYSAEKSKGVNKSRRKIVKPSKNVEKTPNPLETLCALGKHVRPKAKIMPEKPTTPTKQASPTRKEATKQTSPTRKELKQMKTKNEIPERSSQTSFHTCWDWFDDTAERVRAPVGPKETKENAPPKSKTSATSFLTCCSGLCLPKKFREQPYRKSKRKTATETGKREEKEVEEEIIDKPANMSYCTALYQEFENLIMQQQLCPILLSETSVAKRTKGSSMKYDFNYCQQHFSKPSLGNTGKSSTQTKAKKHQVPETAQKESKAAENNKLKSKIKDKDKNNDVDNENQKKIQQALGASYNKRTLLQRKHRQQQTPQASSEKSTSNSEMQPTVYVPEYVLGKPPQLGMSLAHVRHIPYNLVINSYGRKKCERNFSKNYIYGIGCQN</sequence>
<feature type="compositionally biased region" description="Low complexity" evidence="1">
    <location>
        <begin position="232"/>
        <end position="242"/>
    </location>
</feature>
<feature type="compositionally biased region" description="Basic and acidic residues" evidence="1">
    <location>
        <begin position="885"/>
        <end position="896"/>
    </location>
</feature>
<feature type="region of interest" description="Disordered" evidence="1">
    <location>
        <begin position="885"/>
        <end position="904"/>
    </location>
</feature>
<protein>
    <submittedName>
        <fullName evidence="2">Uncharacterized protein</fullName>
    </submittedName>
</protein>
<dbReference type="EMBL" id="GAMC01018235">
    <property type="protein sequence ID" value="JAB88320.1"/>
    <property type="molecule type" value="mRNA"/>
</dbReference>
<feature type="compositionally biased region" description="Basic and acidic residues" evidence="1">
    <location>
        <begin position="17"/>
        <end position="32"/>
    </location>
</feature>
<feature type="compositionally biased region" description="Basic and acidic residues" evidence="1">
    <location>
        <begin position="1030"/>
        <end position="1059"/>
    </location>
</feature>
<evidence type="ECO:0000313" key="2">
    <source>
        <dbReference type="EMBL" id="JAB88320.1"/>
    </source>
</evidence>
<feature type="compositionally biased region" description="Basic residues" evidence="1">
    <location>
        <begin position="370"/>
        <end position="379"/>
    </location>
</feature>
<reference evidence="2" key="2">
    <citation type="journal article" date="2014" name="BMC Genomics">
        <title>A genomic perspective to assessing quality of mass-reared SIT flies used in Mediterranean fruit fly (Ceratitis capitata) eradication in California.</title>
        <authorList>
            <person name="Calla B."/>
            <person name="Hall B."/>
            <person name="Hou S."/>
            <person name="Geib S.M."/>
        </authorList>
    </citation>
    <scope>NUCLEOTIDE SEQUENCE</scope>
</reference>
<feature type="region of interest" description="Disordered" evidence="1">
    <location>
        <begin position="75"/>
        <end position="388"/>
    </location>
</feature>
<name>W8AIF5_CERCA</name>
<feature type="compositionally biased region" description="Basic and acidic residues" evidence="1">
    <location>
        <begin position="144"/>
        <end position="155"/>
    </location>
</feature>
<feature type="compositionally biased region" description="Basic and acidic residues" evidence="1">
    <location>
        <begin position="105"/>
        <end position="129"/>
    </location>
</feature>
<feature type="compositionally biased region" description="Polar residues" evidence="1">
    <location>
        <begin position="436"/>
        <end position="445"/>
    </location>
</feature>
<feature type="compositionally biased region" description="Basic residues" evidence="1">
    <location>
        <begin position="1"/>
        <end position="16"/>
    </location>
</feature>
<feature type="compositionally biased region" description="Basic and acidic residues" evidence="1">
    <location>
        <begin position="932"/>
        <end position="942"/>
    </location>
</feature>
<organism evidence="2">
    <name type="scientific">Ceratitis capitata</name>
    <name type="common">Mediterranean fruit fly</name>
    <name type="synonym">Tephritis capitata</name>
    <dbReference type="NCBI Taxonomy" id="7213"/>
    <lineage>
        <taxon>Eukaryota</taxon>
        <taxon>Metazoa</taxon>
        <taxon>Ecdysozoa</taxon>
        <taxon>Arthropoda</taxon>
        <taxon>Hexapoda</taxon>
        <taxon>Insecta</taxon>
        <taxon>Pterygota</taxon>
        <taxon>Neoptera</taxon>
        <taxon>Endopterygota</taxon>
        <taxon>Diptera</taxon>
        <taxon>Brachycera</taxon>
        <taxon>Muscomorpha</taxon>
        <taxon>Tephritoidea</taxon>
        <taxon>Tephritidae</taxon>
        <taxon>Ceratitis</taxon>
        <taxon>Ceratitis</taxon>
    </lineage>
</organism>
<feature type="region of interest" description="Disordered" evidence="1">
    <location>
        <begin position="404"/>
        <end position="505"/>
    </location>
</feature>
<feature type="region of interest" description="Disordered" evidence="1">
    <location>
        <begin position="1"/>
        <end position="49"/>
    </location>
</feature>
<dbReference type="AlphaFoldDB" id="W8AIF5"/>
<proteinExistence type="evidence at transcript level"/>
<feature type="compositionally biased region" description="Basic residues" evidence="1">
    <location>
        <begin position="408"/>
        <end position="427"/>
    </location>
</feature>
<feature type="compositionally biased region" description="Polar residues" evidence="1">
    <location>
        <begin position="1084"/>
        <end position="1101"/>
    </location>
</feature>
<feature type="region of interest" description="Disordered" evidence="1">
    <location>
        <begin position="580"/>
        <end position="606"/>
    </location>
</feature>
<evidence type="ECO:0000256" key="1">
    <source>
        <dbReference type="SAM" id="MobiDB-lite"/>
    </source>
</evidence>
<feature type="compositionally biased region" description="Basic and acidic residues" evidence="1">
    <location>
        <begin position="162"/>
        <end position="176"/>
    </location>
</feature>
<accession>W8AIF5</accession>
<feature type="region of interest" description="Disordered" evidence="1">
    <location>
        <begin position="1006"/>
        <end position="1059"/>
    </location>
</feature>
<feature type="compositionally biased region" description="Basic and acidic residues" evidence="1">
    <location>
        <begin position="211"/>
        <end position="221"/>
    </location>
</feature>
<feature type="compositionally biased region" description="Basic and acidic residues" evidence="1">
    <location>
        <begin position="836"/>
        <end position="862"/>
    </location>
</feature>
<feature type="compositionally biased region" description="Polar residues" evidence="1">
    <location>
        <begin position="1006"/>
        <end position="1019"/>
    </location>
</feature>
<feature type="compositionally biased region" description="Basic and acidic residues" evidence="1">
    <location>
        <begin position="308"/>
        <end position="322"/>
    </location>
</feature>
<feature type="region of interest" description="Disordered" evidence="1">
    <location>
        <begin position="925"/>
        <end position="945"/>
    </location>
</feature>
<feature type="compositionally biased region" description="Basic and acidic residues" evidence="1">
    <location>
        <begin position="243"/>
        <end position="257"/>
    </location>
</feature>
<feature type="compositionally biased region" description="Basic and acidic residues" evidence="1">
    <location>
        <begin position="472"/>
        <end position="492"/>
    </location>
</feature>
<dbReference type="OrthoDB" id="8056159at2759"/>
<feature type="region of interest" description="Disordered" evidence="1">
    <location>
        <begin position="821"/>
        <end position="863"/>
    </location>
</feature>
<reference evidence="2" key="1">
    <citation type="submission" date="2013-07" db="EMBL/GenBank/DDBJ databases">
        <authorList>
            <person name="Geib S."/>
        </authorList>
    </citation>
    <scope>NUCLEOTIDE SEQUENCE</scope>
</reference>